<reference evidence="2 3" key="1">
    <citation type="submission" date="2020-03" db="EMBL/GenBank/DDBJ databases">
        <title>Dissostichus mawsoni Genome sequencing and assembly.</title>
        <authorList>
            <person name="Park H."/>
        </authorList>
    </citation>
    <scope>NUCLEOTIDE SEQUENCE [LARGE SCALE GENOMIC DNA]</scope>
    <source>
        <strain evidence="2">DM0001</strain>
        <tissue evidence="2">Muscle</tissue>
    </source>
</reference>
<keyword evidence="3" id="KW-1185">Reference proteome</keyword>
<name>A0A7J5YLQ8_DISMA</name>
<sequence length="86" mass="10347">MDQVYFGELRRYFGQFWWYFGVKVVLWRVKESQSAAEKTSFYELLTRLSTQPPCLDCFWVRILPNRDPRPPAVLSLSKDKPRDKEE</sequence>
<proteinExistence type="predicted"/>
<dbReference type="Proteomes" id="UP000518266">
    <property type="component" value="Unassembled WGS sequence"/>
</dbReference>
<feature type="region of interest" description="Disordered" evidence="1">
    <location>
        <begin position="66"/>
        <end position="86"/>
    </location>
</feature>
<feature type="non-terminal residue" evidence="2">
    <location>
        <position position="1"/>
    </location>
</feature>
<evidence type="ECO:0000313" key="3">
    <source>
        <dbReference type="Proteomes" id="UP000518266"/>
    </source>
</evidence>
<protein>
    <submittedName>
        <fullName evidence="2">Uncharacterized protein</fullName>
    </submittedName>
</protein>
<organism evidence="2 3">
    <name type="scientific">Dissostichus mawsoni</name>
    <name type="common">Antarctic cod</name>
    <dbReference type="NCBI Taxonomy" id="36200"/>
    <lineage>
        <taxon>Eukaryota</taxon>
        <taxon>Metazoa</taxon>
        <taxon>Chordata</taxon>
        <taxon>Craniata</taxon>
        <taxon>Vertebrata</taxon>
        <taxon>Euteleostomi</taxon>
        <taxon>Actinopterygii</taxon>
        <taxon>Neopterygii</taxon>
        <taxon>Teleostei</taxon>
        <taxon>Neoteleostei</taxon>
        <taxon>Acanthomorphata</taxon>
        <taxon>Eupercaria</taxon>
        <taxon>Perciformes</taxon>
        <taxon>Notothenioidei</taxon>
        <taxon>Nototheniidae</taxon>
        <taxon>Dissostichus</taxon>
    </lineage>
</organism>
<evidence type="ECO:0000256" key="1">
    <source>
        <dbReference type="SAM" id="MobiDB-lite"/>
    </source>
</evidence>
<comment type="caution">
    <text evidence="2">The sequence shown here is derived from an EMBL/GenBank/DDBJ whole genome shotgun (WGS) entry which is preliminary data.</text>
</comment>
<feature type="compositionally biased region" description="Basic and acidic residues" evidence="1">
    <location>
        <begin position="77"/>
        <end position="86"/>
    </location>
</feature>
<dbReference type="EMBL" id="JAAKFY010000010">
    <property type="protein sequence ID" value="KAF3850436.1"/>
    <property type="molecule type" value="Genomic_DNA"/>
</dbReference>
<evidence type="ECO:0000313" key="2">
    <source>
        <dbReference type="EMBL" id="KAF3850436.1"/>
    </source>
</evidence>
<accession>A0A7J5YLQ8</accession>
<dbReference type="AlphaFoldDB" id="A0A7J5YLQ8"/>
<gene>
    <name evidence="2" type="ORF">F7725_012208</name>
</gene>